<evidence type="ECO:0000313" key="2">
    <source>
        <dbReference type="EMBL" id="MQN80054.1"/>
    </source>
</evidence>
<organism evidence="2 3">
    <name type="scientific">Segatella copri</name>
    <dbReference type="NCBI Taxonomy" id="165179"/>
    <lineage>
        <taxon>Bacteria</taxon>
        <taxon>Pseudomonadati</taxon>
        <taxon>Bacteroidota</taxon>
        <taxon>Bacteroidia</taxon>
        <taxon>Bacteroidales</taxon>
        <taxon>Prevotellaceae</taxon>
        <taxon>Segatella</taxon>
    </lineage>
</organism>
<evidence type="ECO:0000256" key="1">
    <source>
        <dbReference type="SAM" id="MobiDB-lite"/>
    </source>
</evidence>
<name>A0A6G1TXK8_9BACT</name>
<feature type="region of interest" description="Disordered" evidence="1">
    <location>
        <begin position="29"/>
        <end position="49"/>
    </location>
</feature>
<dbReference type="EMBL" id="VZCB01000034">
    <property type="protein sequence ID" value="MQN80054.1"/>
    <property type="molecule type" value="Genomic_DNA"/>
</dbReference>
<feature type="compositionally biased region" description="Low complexity" evidence="1">
    <location>
        <begin position="29"/>
        <end position="38"/>
    </location>
</feature>
<reference evidence="2 3" key="1">
    <citation type="submission" date="2019-09" db="EMBL/GenBank/DDBJ databases">
        <title>Distinct polysaccharide growth profiles of human intestinal Prevotella copri isolates.</title>
        <authorList>
            <person name="Fehlner-Peach H."/>
            <person name="Magnabosco C."/>
            <person name="Raghavan V."/>
            <person name="Scher J.U."/>
            <person name="Tett A."/>
            <person name="Cox L.M."/>
            <person name="Gottsegen C."/>
            <person name="Watters A."/>
            <person name="Wiltshire- Gordon J.D."/>
            <person name="Segata N."/>
            <person name="Bonneau R."/>
            <person name="Littman D.R."/>
        </authorList>
    </citation>
    <scope>NUCLEOTIDE SEQUENCE [LARGE SCALE GENOMIC DNA]</scope>
    <source>
        <strain evidence="3">iA622</strain>
    </source>
</reference>
<dbReference type="OrthoDB" id="1083109at2"/>
<proteinExistence type="predicted"/>
<dbReference type="RefSeq" id="WP_153122327.1">
    <property type="nucleotide sequence ID" value="NZ_VZCB01000034.1"/>
</dbReference>
<sequence length="167" mass="19188">MMTINLNVNFENAPDWHFGNNIFGGSSDKASSGSSSDSNLNEADFEDVNEVKDKGEDKSGFSQKVMPLLPFIPQLPEELKSEKAARILMRLYKEEILDENFQPLNLSNYQKAYLAFQISVTLAINNVWKVFSRFWNMKPSVMRTRYNDALSMPSILDFGEKIKEYLR</sequence>
<dbReference type="AlphaFoldDB" id="A0A6G1TXK8"/>
<protein>
    <submittedName>
        <fullName evidence="2">Uncharacterized protein</fullName>
    </submittedName>
</protein>
<comment type="caution">
    <text evidence="2">The sequence shown here is derived from an EMBL/GenBank/DDBJ whole genome shotgun (WGS) entry which is preliminary data.</text>
</comment>
<accession>A0A6G1TXK8</accession>
<dbReference type="Proteomes" id="UP000480425">
    <property type="component" value="Unassembled WGS sequence"/>
</dbReference>
<evidence type="ECO:0000313" key="3">
    <source>
        <dbReference type="Proteomes" id="UP000480425"/>
    </source>
</evidence>
<gene>
    <name evidence="2" type="ORF">F7D73_03600</name>
</gene>